<dbReference type="Proteomes" id="UP001526201">
    <property type="component" value="Unassembled WGS sequence"/>
</dbReference>
<dbReference type="EMBL" id="JACKTY010000038">
    <property type="protein sequence ID" value="MCV7228952.1"/>
    <property type="molecule type" value="Genomic_DNA"/>
</dbReference>
<dbReference type="SUPFAM" id="SSF55073">
    <property type="entry name" value="Nucleotide cyclase"/>
    <property type="match status" value="1"/>
</dbReference>
<sequence>MRAPAQKSAPNCPATFRSASGHRINDRTSGLRVRGIAINRSGLATAECPHPLALRRVDADFRYIRHRVLFRLAKTRVGAVSDWTVSRSQHVKAGADAPSTHAAAEGDLPVLQALLHISRAVLAADYFDEVLEVIAEQSRALLGAASVSISRWDLEHQVLRTLINAGDLLPGDARWPDSEVYLVSDDIHIQGLLHHGRPYTNAIDDPDVDPACAAALRQLGRESEVAVPVMSDGAIWGEIWASGGGGRRFGSDDVQLLQAVAAHAAVAISRSELFSTVWRYAYQDPLTGLANRRALDQFFAGIDWDTAHPVLLLCDLDSFKQINDTDGHPAGDALLTRVARTLDETAAASPGSIVVRLGGDEFCVVLRESILADAEHFAQQVSRRLITPGLAPITLSWGAADMRGDVRCGQDLVAAADSALLEAKRLGRGWFRSTSAELYTATSDDRRRSASDDTLRNADRLVPRIVSLLDQRHHLTTIAALEIVAAETHRAINAAAWTISVLTDGGTAIQTVRGVDSKRDPESGLRVAKTIDPSTSYLLSDYPATAKALGEGCAFLAAIDLKGSDPAEVALLVEHGYRAVLAVGLDDGDERYLLEIFSDVGHRDLTAISPHVRVLTHYCTAVRQR</sequence>
<evidence type="ECO:0000313" key="4">
    <source>
        <dbReference type="Proteomes" id="UP001526201"/>
    </source>
</evidence>
<dbReference type="InterPro" id="IPR003018">
    <property type="entry name" value="GAF"/>
</dbReference>
<dbReference type="NCBIfam" id="TIGR00254">
    <property type="entry name" value="GGDEF"/>
    <property type="match status" value="1"/>
</dbReference>
<dbReference type="PANTHER" id="PTHR45138:SF24">
    <property type="entry name" value="DIGUANYLATE CYCLASE DGCC-RELATED"/>
    <property type="match status" value="1"/>
</dbReference>
<feature type="domain" description="GGDEF" evidence="2">
    <location>
        <begin position="307"/>
        <end position="436"/>
    </location>
</feature>
<keyword evidence="4" id="KW-1185">Reference proteome</keyword>
<evidence type="ECO:0000259" key="2">
    <source>
        <dbReference type="PROSITE" id="PS50887"/>
    </source>
</evidence>
<gene>
    <name evidence="3" type="ORF">H7J73_23330</name>
</gene>
<accession>A0ABT3CHM1</accession>
<dbReference type="InterPro" id="IPR029016">
    <property type="entry name" value="GAF-like_dom_sf"/>
</dbReference>
<proteinExistence type="predicted"/>
<dbReference type="CDD" id="cd01949">
    <property type="entry name" value="GGDEF"/>
    <property type="match status" value="1"/>
</dbReference>
<comment type="caution">
    <text evidence="3">The sequence shown here is derived from an EMBL/GenBank/DDBJ whole genome shotgun (WGS) entry which is preliminary data.</text>
</comment>
<feature type="region of interest" description="Disordered" evidence="1">
    <location>
        <begin position="1"/>
        <end position="21"/>
    </location>
</feature>
<dbReference type="PROSITE" id="PS50887">
    <property type="entry name" value="GGDEF"/>
    <property type="match status" value="1"/>
</dbReference>
<dbReference type="Gene3D" id="3.30.70.270">
    <property type="match status" value="1"/>
</dbReference>
<name>A0ABT3CHM1_9MYCO</name>
<dbReference type="Pfam" id="PF00990">
    <property type="entry name" value="GGDEF"/>
    <property type="match status" value="1"/>
</dbReference>
<dbReference type="SMART" id="SM00065">
    <property type="entry name" value="GAF"/>
    <property type="match status" value="1"/>
</dbReference>
<dbReference type="Pfam" id="PF01590">
    <property type="entry name" value="GAF"/>
    <property type="match status" value="1"/>
</dbReference>
<dbReference type="InterPro" id="IPR050469">
    <property type="entry name" value="Diguanylate_Cyclase"/>
</dbReference>
<dbReference type="PANTHER" id="PTHR45138">
    <property type="entry name" value="REGULATORY COMPONENTS OF SENSORY TRANSDUCTION SYSTEM"/>
    <property type="match status" value="1"/>
</dbReference>
<organism evidence="3 4">
    <name type="scientific">Mycolicibacterium komossense</name>
    <dbReference type="NCBI Taxonomy" id="1779"/>
    <lineage>
        <taxon>Bacteria</taxon>
        <taxon>Bacillati</taxon>
        <taxon>Actinomycetota</taxon>
        <taxon>Actinomycetes</taxon>
        <taxon>Mycobacteriales</taxon>
        <taxon>Mycobacteriaceae</taxon>
        <taxon>Mycolicibacterium</taxon>
    </lineage>
</organism>
<evidence type="ECO:0000313" key="3">
    <source>
        <dbReference type="EMBL" id="MCV7228952.1"/>
    </source>
</evidence>
<dbReference type="Gene3D" id="3.30.450.40">
    <property type="match status" value="1"/>
</dbReference>
<dbReference type="SMART" id="SM00267">
    <property type="entry name" value="GGDEF"/>
    <property type="match status" value="1"/>
</dbReference>
<dbReference type="InterPro" id="IPR000160">
    <property type="entry name" value="GGDEF_dom"/>
</dbReference>
<dbReference type="InterPro" id="IPR043128">
    <property type="entry name" value="Rev_trsase/Diguanyl_cyclase"/>
</dbReference>
<dbReference type="InterPro" id="IPR029787">
    <property type="entry name" value="Nucleotide_cyclase"/>
</dbReference>
<dbReference type="SUPFAM" id="SSF55781">
    <property type="entry name" value="GAF domain-like"/>
    <property type="match status" value="1"/>
</dbReference>
<reference evidence="3 4" key="1">
    <citation type="journal article" date="2022" name="BMC Genomics">
        <title>Comparative genome analysis of mycobacteria focusing on tRNA and non-coding RNA.</title>
        <authorList>
            <person name="Behra P.R.K."/>
            <person name="Pettersson B.M.F."/>
            <person name="Ramesh M."/>
            <person name="Das S."/>
            <person name="Dasgupta S."/>
            <person name="Kirsebom L.A."/>
        </authorList>
    </citation>
    <scope>NUCLEOTIDE SEQUENCE [LARGE SCALE GENOMIC DNA]</scope>
    <source>
        <strain evidence="3 4">DSM 44078</strain>
    </source>
</reference>
<evidence type="ECO:0000256" key="1">
    <source>
        <dbReference type="SAM" id="MobiDB-lite"/>
    </source>
</evidence>
<protein>
    <submittedName>
        <fullName evidence="3">Sensor domain-containing diguanylate cyclase</fullName>
    </submittedName>
</protein>